<name>A0ABW0SET1_9RHOB</name>
<dbReference type="Proteomes" id="UP001596056">
    <property type="component" value="Unassembled WGS sequence"/>
</dbReference>
<dbReference type="Pfam" id="PF13550">
    <property type="entry name" value="Phage-tail_3"/>
    <property type="match status" value="1"/>
</dbReference>
<evidence type="ECO:0000313" key="2">
    <source>
        <dbReference type="EMBL" id="MFC5567472.1"/>
    </source>
</evidence>
<proteinExistence type="predicted"/>
<evidence type="ECO:0000313" key="3">
    <source>
        <dbReference type="Proteomes" id="UP001596056"/>
    </source>
</evidence>
<dbReference type="EMBL" id="JBHSNA010000015">
    <property type="protein sequence ID" value="MFC5567472.1"/>
    <property type="molecule type" value="Genomic_DNA"/>
</dbReference>
<protein>
    <submittedName>
        <fullName evidence="2">Phage tail protein</fullName>
    </submittedName>
</protein>
<gene>
    <name evidence="2" type="ORF">ACFPOC_13750</name>
</gene>
<sequence>MPQAAGAFVVASLGLTGASAVVVGGLVQVGVGLAASSLARALTPQSRAGSAGGIATDVTMEGGTLPQTLILGRTATAGVLVAPPYALGRAGDIKRAFRWSVIDISDHPIERVRAVWVDGQRFWASDFSGDIHTGHRSAALPSWSTNPESLRLRVHDGRQAAADPLLLDRFGSHAERPWQASMVGRGVAYGVWMHRYDPDLHRGEPQVLYDLEGARVWDRRLDGSEGGAGPQRLADPATWAYSNNPVTLVAAILRGLPLADGTSWGLGVEVADLPQGPWVAAADHCDELVDGAARYRAGIEARLATAETGGDEPFAIIDELLKACAGAIADCGGTWVVRSGPPGLPVAYLTDDDIVVSRPQDYEPHRGVADVYNAVRATHPAPAQGWASTEAPLRVDADAEAEDGERLVADLALPAVYDGGQVQRLQRLYLRDARRMRRHTITLPPEYSHLLPLDVIAWTSQRNGYEAKLFEVAEVAMEPATLAVTLALREVDPADYDWDAGELLPAVAPSATRVVPELEPLPGFVAEPLILTDAAGTARRAAIRIGWSTALTGVRAVTWEIRVQATGAPAPGGTTANVAAGEAIASDGLVAGGTYEVRARGDATAWTGWATVTLDQVKLTSADIDMALALAGALDETAFAAGISVPRIVTALPTEGLFEGRLAVFGGQIHRYTGGAWTAQVAADQVVGKLTAIQIGAAAIGADQLAARAIRAKHLLLADTETLFPEWSDFSGLGTNDSRFNRDWMDVMPDGNPDAGTSCLRFVRATGNNATHSQAESNAADRRSVQGGKWYWLEVRWRTVGGAMASGAYARVVWYAQLNGPAIGTGGWENVGLPNGDFVTQVAKVQAPASARWAALQVVILGAQPYQRTILMERFAMRRANEAEMIVDGAVRANHVDTDTFAAEGLAIFKGALQSDNYSASAGWRIAKSGAATFNKLIVRGSFSGWGAVSDEWSDERNDEFTEGSATSWSQCGDLFQLAGGTNVERGQIFLLGWTWRQRAGATSGAWTEVLGQYRQVDQTEWINALVQRIENDVVYRGGMATAVVAASTTNSLQMRLLRRGGGNGGAVVVRNPRFNIARTTV</sequence>
<dbReference type="InterPro" id="IPR032876">
    <property type="entry name" value="J_dom"/>
</dbReference>
<accession>A0ABW0SET1</accession>
<evidence type="ECO:0000259" key="1">
    <source>
        <dbReference type="Pfam" id="PF13550"/>
    </source>
</evidence>
<organism evidence="2 3">
    <name type="scientific">Rubellimicrobium aerolatum</name>
    <dbReference type="NCBI Taxonomy" id="490979"/>
    <lineage>
        <taxon>Bacteria</taxon>
        <taxon>Pseudomonadati</taxon>
        <taxon>Pseudomonadota</taxon>
        <taxon>Alphaproteobacteria</taxon>
        <taxon>Rhodobacterales</taxon>
        <taxon>Roseobacteraceae</taxon>
        <taxon>Rubellimicrobium</taxon>
    </lineage>
</organism>
<reference evidence="3" key="1">
    <citation type="journal article" date="2019" name="Int. J. Syst. Evol. Microbiol.">
        <title>The Global Catalogue of Microorganisms (GCM) 10K type strain sequencing project: providing services to taxonomists for standard genome sequencing and annotation.</title>
        <authorList>
            <consortium name="The Broad Institute Genomics Platform"/>
            <consortium name="The Broad Institute Genome Sequencing Center for Infectious Disease"/>
            <person name="Wu L."/>
            <person name="Ma J."/>
        </authorList>
    </citation>
    <scope>NUCLEOTIDE SEQUENCE [LARGE SCALE GENOMIC DNA]</scope>
    <source>
        <strain evidence="3">KACC 11588</strain>
    </source>
</reference>
<dbReference type="RefSeq" id="WP_209840978.1">
    <property type="nucleotide sequence ID" value="NZ_JAGGJP010000009.1"/>
</dbReference>
<comment type="caution">
    <text evidence="2">The sequence shown here is derived from an EMBL/GenBank/DDBJ whole genome shotgun (WGS) entry which is preliminary data.</text>
</comment>
<keyword evidence="3" id="KW-1185">Reference proteome</keyword>
<feature type="domain" description="Tip attachment protein J" evidence="1">
    <location>
        <begin position="313"/>
        <end position="474"/>
    </location>
</feature>